<evidence type="ECO:0000256" key="1">
    <source>
        <dbReference type="SAM" id="MobiDB-lite"/>
    </source>
</evidence>
<feature type="compositionally biased region" description="Basic and acidic residues" evidence="1">
    <location>
        <begin position="166"/>
        <end position="179"/>
    </location>
</feature>
<proteinExistence type="predicted"/>
<dbReference type="PANTHER" id="PTHR34452:SF1">
    <property type="entry name" value="SPORULATION-SPECIFIC PROTEIN"/>
    <property type="match status" value="1"/>
</dbReference>
<dbReference type="InterPro" id="IPR019448">
    <property type="entry name" value="NT-C2"/>
</dbReference>
<dbReference type="PANTHER" id="PTHR34452">
    <property type="entry name" value="MYOSIN HEAVY CHAIN-RELATED PROTEIN"/>
    <property type="match status" value="1"/>
</dbReference>
<dbReference type="Pfam" id="PF10358">
    <property type="entry name" value="NT-C2"/>
    <property type="match status" value="1"/>
</dbReference>
<dbReference type="Proteomes" id="UP000053555">
    <property type="component" value="Unassembled WGS sequence"/>
</dbReference>
<evidence type="ECO:0000259" key="2">
    <source>
        <dbReference type="PROSITE" id="PS51840"/>
    </source>
</evidence>
<sequence>MSRVTKWKIEKTKVKVVFRLQFHATHIPQSGWDKLFISFIPADSAKATSKTTKANVRNGTCKWADPIYETTRLLQDIKTRQYEEKFYKFVVGMGSSRSSILGEANINLADFVDALKPTAVALPLNGSEPGVTLHVTVQLLTSKTGFREFEQQRELRERGLQTTSDKGTHDESADSKESSPDQNVNNHINKVSHLLSFTSIIYFLSSAWLEGHKAFYKNKNTSSRQNTYIHSFLILMKTT</sequence>
<evidence type="ECO:0000313" key="3">
    <source>
        <dbReference type="EMBL" id="KHN09150.1"/>
    </source>
</evidence>
<feature type="domain" description="C2 NT-type" evidence="2">
    <location>
        <begin position="6"/>
        <end position="141"/>
    </location>
</feature>
<feature type="region of interest" description="Disordered" evidence="1">
    <location>
        <begin position="155"/>
        <end position="185"/>
    </location>
</feature>
<dbReference type="EMBL" id="KN665345">
    <property type="protein sequence ID" value="KHN09150.1"/>
    <property type="molecule type" value="Genomic_DNA"/>
</dbReference>
<protein>
    <recommendedName>
        <fullName evidence="2">C2 NT-type domain-containing protein</fullName>
    </recommendedName>
</protein>
<name>A0A0B2PJ11_GLYSO</name>
<dbReference type="AlphaFoldDB" id="A0A0B2PJ11"/>
<reference evidence="3" key="1">
    <citation type="submission" date="2014-07" db="EMBL/GenBank/DDBJ databases">
        <title>Identification of a novel salt tolerance gene in wild soybean by whole-genome sequencing.</title>
        <authorList>
            <person name="Lam H.-M."/>
            <person name="Qi X."/>
            <person name="Li M.-W."/>
            <person name="Liu X."/>
            <person name="Xie M."/>
            <person name="Ni M."/>
            <person name="Xu X."/>
        </authorList>
    </citation>
    <scope>NUCLEOTIDE SEQUENCE [LARGE SCALE GENOMIC DNA]</scope>
    <source>
        <tissue evidence="3">Root</tissue>
    </source>
</reference>
<dbReference type="PROSITE" id="PS51840">
    <property type="entry name" value="C2_NT"/>
    <property type="match status" value="1"/>
</dbReference>
<organism evidence="3">
    <name type="scientific">Glycine soja</name>
    <name type="common">Wild soybean</name>
    <dbReference type="NCBI Taxonomy" id="3848"/>
    <lineage>
        <taxon>Eukaryota</taxon>
        <taxon>Viridiplantae</taxon>
        <taxon>Streptophyta</taxon>
        <taxon>Embryophyta</taxon>
        <taxon>Tracheophyta</taxon>
        <taxon>Spermatophyta</taxon>
        <taxon>Magnoliopsida</taxon>
        <taxon>eudicotyledons</taxon>
        <taxon>Gunneridae</taxon>
        <taxon>Pentapetalae</taxon>
        <taxon>rosids</taxon>
        <taxon>fabids</taxon>
        <taxon>Fabales</taxon>
        <taxon>Fabaceae</taxon>
        <taxon>Papilionoideae</taxon>
        <taxon>50 kb inversion clade</taxon>
        <taxon>NPAAA clade</taxon>
        <taxon>indigoferoid/millettioid clade</taxon>
        <taxon>Phaseoleae</taxon>
        <taxon>Glycine</taxon>
        <taxon>Glycine subgen. Soja</taxon>
    </lineage>
</organism>
<accession>A0A0B2PJ11</accession>
<gene>
    <name evidence="3" type="ORF">glysoja_025611</name>
</gene>